<dbReference type="EMBL" id="QUTE01011679">
    <property type="protein sequence ID" value="RHZ09098.1"/>
    <property type="molecule type" value="Genomic_DNA"/>
</dbReference>
<comment type="similarity">
    <text evidence="1">Belongs to the protein kinase superfamily. TKL Ser/Thr protein kinase family. ROCO subfamily.</text>
</comment>
<dbReference type="InterPro" id="IPR051681">
    <property type="entry name" value="Ser/Thr_Kinases-Pseudokinases"/>
</dbReference>
<dbReference type="AlphaFoldDB" id="A0A397F3A6"/>
<keyword evidence="7" id="KW-0812">Transmembrane</keyword>
<dbReference type="PROSITE" id="PS00108">
    <property type="entry name" value="PROTEIN_KINASE_ST"/>
    <property type="match status" value="1"/>
</dbReference>
<evidence type="ECO:0000256" key="5">
    <source>
        <dbReference type="PROSITE-ProRule" id="PRU10141"/>
    </source>
</evidence>
<keyword evidence="2 6" id="KW-0418">Kinase</keyword>
<evidence type="ECO:0000256" key="2">
    <source>
        <dbReference type="ARBA" id="ARBA00022527"/>
    </source>
</evidence>
<evidence type="ECO:0000256" key="4">
    <source>
        <dbReference type="ARBA" id="ARBA00022840"/>
    </source>
</evidence>
<dbReference type="Proteomes" id="UP000265716">
    <property type="component" value="Unassembled WGS sequence"/>
</dbReference>
<reference evidence="12 13" key="1">
    <citation type="submission" date="2018-08" db="EMBL/GenBank/DDBJ databases">
        <title>Aphanomyces genome sequencing and annotation.</title>
        <authorList>
            <person name="Minardi D."/>
            <person name="Oidtmann B."/>
            <person name="Van Der Giezen M."/>
            <person name="Studholme D.J."/>
        </authorList>
    </citation>
    <scope>NUCLEOTIDE SEQUENCE [LARGE SCALE GENOMIC DNA]</scope>
    <source>
        <strain evidence="11 13">197901</strain>
        <strain evidence="10 12">SA</strain>
        <strain evidence="9 14">Si</strain>
    </source>
</reference>
<keyword evidence="7" id="KW-0472">Membrane</keyword>
<dbReference type="PROSITE" id="PS00107">
    <property type="entry name" value="PROTEIN_KINASE_ATP"/>
    <property type="match status" value="1"/>
</dbReference>
<sequence length="482" mass="53568">MSWFAGKRVLAAGKDVDRGASNVAVIVGPIAGVLVLLILAVWWWCRRREPSPRSSTTPPHEKPSVDLVVHDDYVEVVEHDTCSRPEGDSADDQTVAAAMKHVQNADVGGDVDLAAVSILDAHRLPHPVVLLEAVLGRGTYGEVILGHYHDTLVAVKRLRPDHNNPKNMQSLVQEIELMTRFHSPFLVHFVGATWTHPDMDDLLCVVEYMDLRDLQSYLAKSKAGPKKSASFSWPQKMTCARHMALALSYLHDQQVIHRDVKSPNVLLNQSMAAKLGDFGIARQVVEKSMSNAVGTYRWTAPEVLKGKYYSVKADVYSFGMVLSELDTHVVPYYGMTNPKGQELGNFTIMFQCEKTNGRAQASVEIWDCSGDQVYEACWPAILKDASATIIVYNPDSHVHESEVTLWYEWFVQNAALEPAQCLVFAHANGKVAAATRGKVNLPPSVKTIQTNYESPGVLKSEFDAFVFGVMEQLQQRQGRTRK</sequence>
<protein>
    <recommendedName>
        <fullName evidence="8">Protein kinase domain-containing protein</fullName>
    </recommendedName>
</protein>
<evidence type="ECO:0000313" key="14">
    <source>
        <dbReference type="Proteomes" id="UP000283543"/>
    </source>
</evidence>
<dbReference type="InterPro" id="IPR001245">
    <property type="entry name" value="Ser-Thr/Tyr_kinase_cat_dom"/>
</dbReference>
<keyword evidence="4 5" id="KW-0067">ATP-binding</keyword>
<dbReference type="InterPro" id="IPR027417">
    <property type="entry name" value="P-loop_NTPase"/>
</dbReference>
<feature type="binding site" evidence="5">
    <location>
        <position position="156"/>
    </location>
    <ligand>
        <name>ATP</name>
        <dbReference type="ChEBI" id="CHEBI:30616"/>
    </ligand>
</feature>
<keyword evidence="7" id="KW-1133">Transmembrane helix</keyword>
<keyword evidence="2 6" id="KW-0808">Transferase</keyword>
<evidence type="ECO:0000313" key="10">
    <source>
        <dbReference type="EMBL" id="RHY75143.1"/>
    </source>
</evidence>
<dbReference type="InterPro" id="IPR011009">
    <property type="entry name" value="Kinase-like_dom_sf"/>
</dbReference>
<evidence type="ECO:0000313" key="13">
    <source>
        <dbReference type="Proteomes" id="UP000266196"/>
    </source>
</evidence>
<comment type="caution">
    <text evidence="11">The sequence shown here is derived from an EMBL/GenBank/DDBJ whole genome shotgun (WGS) entry which is preliminary data.</text>
</comment>
<dbReference type="SUPFAM" id="SSF52540">
    <property type="entry name" value="P-loop containing nucleoside triphosphate hydrolases"/>
    <property type="match status" value="1"/>
</dbReference>
<dbReference type="GO" id="GO:0004674">
    <property type="term" value="F:protein serine/threonine kinase activity"/>
    <property type="evidence" value="ECO:0007669"/>
    <property type="project" value="UniProtKB-KW"/>
</dbReference>
<dbReference type="Proteomes" id="UP000266196">
    <property type="component" value="Unassembled WGS sequence"/>
</dbReference>
<dbReference type="PANTHER" id="PTHR44329:SF214">
    <property type="entry name" value="PROTEIN KINASE DOMAIN-CONTAINING PROTEIN"/>
    <property type="match status" value="1"/>
</dbReference>
<feature type="transmembrane region" description="Helical" evidence="7">
    <location>
        <begin position="20"/>
        <end position="45"/>
    </location>
</feature>
<evidence type="ECO:0000256" key="7">
    <source>
        <dbReference type="SAM" id="Phobius"/>
    </source>
</evidence>
<dbReference type="VEuPathDB" id="FungiDB:H257_09180"/>
<dbReference type="SUPFAM" id="SSF56112">
    <property type="entry name" value="Protein kinase-like (PK-like)"/>
    <property type="match status" value="1"/>
</dbReference>
<feature type="domain" description="Protein kinase" evidence="8">
    <location>
        <begin position="129"/>
        <end position="410"/>
    </location>
</feature>
<evidence type="ECO:0000256" key="3">
    <source>
        <dbReference type="ARBA" id="ARBA00022741"/>
    </source>
</evidence>
<dbReference type="Pfam" id="PF07714">
    <property type="entry name" value="PK_Tyr_Ser-Thr"/>
    <property type="match status" value="1"/>
</dbReference>
<proteinExistence type="inferred from homology"/>
<evidence type="ECO:0000259" key="8">
    <source>
        <dbReference type="PROSITE" id="PS50011"/>
    </source>
</evidence>
<dbReference type="Proteomes" id="UP000283543">
    <property type="component" value="Unassembled WGS sequence"/>
</dbReference>
<dbReference type="InterPro" id="IPR008271">
    <property type="entry name" value="Ser/Thr_kinase_AS"/>
</dbReference>
<keyword evidence="3 5" id="KW-0547">Nucleotide-binding</keyword>
<dbReference type="Gene3D" id="1.10.510.10">
    <property type="entry name" value="Transferase(Phosphotransferase) domain 1"/>
    <property type="match status" value="1"/>
</dbReference>
<dbReference type="PANTHER" id="PTHR44329">
    <property type="entry name" value="SERINE/THREONINE-PROTEIN KINASE TNNI3K-RELATED"/>
    <property type="match status" value="1"/>
</dbReference>
<dbReference type="EMBL" id="QUTC01002104">
    <property type="protein sequence ID" value="RHY75143.1"/>
    <property type="molecule type" value="Genomic_DNA"/>
</dbReference>
<dbReference type="InterPro" id="IPR000719">
    <property type="entry name" value="Prot_kinase_dom"/>
</dbReference>
<keyword evidence="2 6" id="KW-0723">Serine/threonine-protein kinase</keyword>
<organism evidence="11 13">
    <name type="scientific">Aphanomyces astaci</name>
    <name type="common">Crayfish plague agent</name>
    <dbReference type="NCBI Taxonomy" id="112090"/>
    <lineage>
        <taxon>Eukaryota</taxon>
        <taxon>Sar</taxon>
        <taxon>Stramenopiles</taxon>
        <taxon>Oomycota</taxon>
        <taxon>Saprolegniomycetes</taxon>
        <taxon>Saprolegniales</taxon>
        <taxon>Verrucalvaceae</taxon>
        <taxon>Aphanomyces</taxon>
    </lineage>
</organism>
<dbReference type="EMBL" id="QUTB01010453">
    <property type="protein sequence ID" value="RHY39666.1"/>
    <property type="molecule type" value="Genomic_DNA"/>
</dbReference>
<gene>
    <name evidence="11" type="ORF">DYB31_008347</name>
    <name evidence="9" type="ORF">DYB34_009190</name>
    <name evidence="10" type="ORF">DYB38_008740</name>
</gene>
<name>A0A397F3A6_APHAT</name>
<dbReference type="InterPro" id="IPR017441">
    <property type="entry name" value="Protein_kinase_ATP_BS"/>
</dbReference>
<evidence type="ECO:0000256" key="6">
    <source>
        <dbReference type="RuleBase" id="RU000304"/>
    </source>
</evidence>
<dbReference type="PROSITE" id="PS50011">
    <property type="entry name" value="PROTEIN_KINASE_DOM"/>
    <property type="match status" value="1"/>
</dbReference>
<dbReference type="GO" id="GO:0005524">
    <property type="term" value="F:ATP binding"/>
    <property type="evidence" value="ECO:0007669"/>
    <property type="project" value="UniProtKB-UniRule"/>
</dbReference>
<evidence type="ECO:0000313" key="11">
    <source>
        <dbReference type="EMBL" id="RHZ09098.1"/>
    </source>
</evidence>
<dbReference type="PRINTS" id="PR00109">
    <property type="entry name" value="TYRKINASE"/>
</dbReference>
<evidence type="ECO:0000313" key="12">
    <source>
        <dbReference type="Proteomes" id="UP000265716"/>
    </source>
</evidence>
<evidence type="ECO:0000256" key="1">
    <source>
        <dbReference type="ARBA" id="ARBA00008171"/>
    </source>
</evidence>
<evidence type="ECO:0000313" key="9">
    <source>
        <dbReference type="EMBL" id="RHY39666.1"/>
    </source>
</evidence>
<accession>A0A397F3A6</accession>
<dbReference type="SMART" id="SM00220">
    <property type="entry name" value="S_TKc"/>
    <property type="match status" value="1"/>
</dbReference>